<dbReference type="AlphaFoldDB" id="A0A7X1E721"/>
<protein>
    <submittedName>
        <fullName evidence="1">Uncharacterized protein</fullName>
    </submittedName>
</protein>
<dbReference type="RefSeq" id="WP_185658619.1">
    <property type="nucleotide sequence ID" value="NZ_CAWPOO010000001.1"/>
</dbReference>
<keyword evidence="2" id="KW-1185">Reference proteome</keyword>
<accession>A0A7X1E721</accession>
<evidence type="ECO:0000313" key="2">
    <source>
        <dbReference type="Proteomes" id="UP000526501"/>
    </source>
</evidence>
<sequence>MKKNPLLFVSVFIVGGLLGSWATVSFVALSLESKEEVTEPSPDRPLADRSLAEGMVDPITQGADGSAQPGSLVLSFSQRVEAATAFDSHRRRQYELEKLFEEMTPEQAEGVLAEILEVKEPRLRGSLMRPFFVKWGEIDGEVAYARAIEMAGRDRGDALSAVLAGWAHTDVHAAWAVALPILEESSNWYSRHARGAVAEMAKQDPNVLLELMASDSSNRKYASFGNSLITEAFENGSQTELLSKFAMIESDVDRNRLVSQLFQRWGILDTDSPLEAMAAIDDPEEAKSAFEGFLKGWVEADKDGALSYAFDNLDDPAVKSVFASMVQSTFRNSGESEIFALVERLESSGLMGEYATQIGRQVAFMQPEVGLRIADSIESSKEREQLIRRSFNGLLNQNFDKAVDYLEQVQSPEEKSKLVASMGWSLARRSDGGAQLVSIVDDLPSGKVRGRLIEKLLLGTSRPQMELTDDYKEGLAMLAEAEGDLSDRAKEALKSLTAPRP</sequence>
<dbReference type="Proteomes" id="UP000526501">
    <property type="component" value="Unassembled WGS sequence"/>
</dbReference>
<name>A0A7X1E721_9BACT</name>
<reference evidence="1 2" key="1">
    <citation type="submission" date="2020-07" db="EMBL/GenBank/DDBJ databases">
        <authorList>
            <person name="Feng X."/>
        </authorList>
    </citation>
    <scope>NUCLEOTIDE SEQUENCE [LARGE SCALE GENOMIC DNA]</scope>
    <source>
        <strain evidence="1 2">JCM23202</strain>
    </source>
</reference>
<proteinExistence type="predicted"/>
<gene>
    <name evidence="1" type="ORF">H5P27_01540</name>
</gene>
<comment type="caution">
    <text evidence="1">The sequence shown here is derived from an EMBL/GenBank/DDBJ whole genome shotgun (WGS) entry which is preliminary data.</text>
</comment>
<organism evidence="1 2">
    <name type="scientific">Pelagicoccus albus</name>
    <dbReference type="NCBI Taxonomy" id="415222"/>
    <lineage>
        <taxon>Bacteria</taxon>
        <taxon>Pseudomonadati</taxon>
        <taxon>Verrucomicrobiota</taxon>
        <taxon>Opitutia</taxon>
        <taxon>Puniceicoccales</taxon>
        <taxon>Pelagicoccaceae</taxon>
        <taxon>Pelagicoccus</taxon>
    </lineage>
</organism>
<evidence type="ECO:0000313" key="1">
    <source>
        <dbReference type="EMBL" id="MBC2604731.1"/>
    </source>
</evidence>
<dbReference type="EMBL" id="JACHVC010000001">
    <property type="protein sequence ID" value="MBC2604731.1"/>
    <property type="molecule type" value="Genomic_DNA"/>
</dbReference>